<comment type="similarity">
    <text evidence="5">Belongs to the MIP/aquaporin (TC 1.A.8) family.</text>
</comment>
<sequence length="443" mass="47979">MGTYIFVFVGCASALAHRDDAVKFPIQATAMVWGLSFMVLKYALAHISGAFMNPASSIAFAVVKKLPWKNVPIFIVAQITGSILASLNLRILFHNQPDIRPAVTQVVSPYTPLQAVFWEYTITFILTIISSAVATDSRAHKMLFGVAIGATVVFNVVIAGDISGAAMNPARSIGPAVVAGEYKDLWVYIIGPLLGATTATLVYGTLRLPEPDQQPKESPKAVNICIRRKCVMIFDYGQLRTIYTSTNNRVGLCKQIVAELLGTYIFVFVGCASALAYRENPLTIVGTAMVWWLNIHLGISRVPMSTLQPPSASLLPGGYHGTFFYDVFPSIYFGHESGWDAVMQAPLYILAQLIGSTLACLNLRVLFYHQPDIKPALAQYSSSTTPLQAVAWEYIITFLLTFTSSGVATDHKTHKMLSGVAIGATLAFNIIVAGEISGAAMNP</sequence>
<evidence type="ECO:0000256" key="6">
    <source>
        <dbReference type="SAM" id="Phobius"/>
    </source>
</evidence>
<dbReference type="SUPFAM" id="SSF81338">
    <property type="entry name" value="Aquaporin-like"/>
    <property type="match status" value="2"/>
</dbReference>
<feature type="transmembrane region" description="Helical" evidence="6">
    <location>
        <begin position="347"/>
        <end position="369"/>
    </location>
</feature>
<comment type="subcellular location">
    <subcellularLocation>
        <location evidence="1">Membrane</location>
        <topology evidence="1">Multi-pass membrane protein</topology>
    </subcellularLocation>
</comment>
<dbReference type="PRINTS" id="PR00783">
    <property type="entry name" value="MINTRINSICP"/>
</dbReference>
<dbReference type="OrthoDB" id="3222at2759"/>
<evidence type="ECO:0000256" key="3">
    <source>
        <dbReference type="ARBA" id="ARBA00022989"/>
    </source>
</evidence>
<dbReference type="Pfam" id="PF00230">
    <property type="entry name" value="MIP"/>
    <property type="match status" value="2"/>
</dbReference>
<keyword evidence="3 6" id="KW-1133">Transmembrane helix</keyword>
<feature type="transmembrane region" description="Helical" evidence="6">
    <location>
        <begin position="256"/>
        <end position="276"/>
    </location>
</feature>
<protein>
    <recommendedName>
        <fullName evidence="9">Aquaporin</fullName>
    </recommendedName>
</protein>
<feature type="transmembrane region" description="Helical" evidence="6">
    <location>
        <begin position="113"/>
        <end position="135"/>
    </location>
</feature>
<evidence type="ECO:0000313" key="7">
    <source>
        <dbReference type="EMBL" id="KAE9458914.1"/>
    </source>
</evidence>
<dbReference type="InterPro" id="IPR000425">
    <property type="entry name" value="MIP"/>
</dbReference>
<evidence type="ECO:0000256" key="1">
    <source>
        <dbReference type="ARBA" id="ARBA00004141"/>
    </source>
</evidence>
<gene>
    <name evidence="7" type="ORF">C3L33_09182</name>
</gene>
<proteinExistence type="inferred from homology"/>
<dbReference type="GO" id="GO:0016020">
    <property type="term" value="C:membrane"/>
    <property type="evidence" value="ECO:0007669"/>
    <property type="project" value="UniProtKB-SubCell"/>
</dbReference>
<dbReference type="InterPro" id="IPR034294">
    <property type="entry name" value="Aquaporin_transptr"/>
</dbReference>
<feature type="transmembrane region" description="Helical" evidence="6">
    <location>
        <begin position="389"/>
        <end position="408"/>
    </location>
</feature>
<organism evidence="7 8">
    <name type="scientific">Rhododendron williamsianum</name>
    <dbReference type="NCBI Taxonomy" id="262921"/>
    <lineage>
        <taxon>Eukaryota</taxon>
        <taxon>Viridiplantae</taxon>
        <taxon>Streptophyta</taxon>
        <taxon>Embryophyta</taxon>
        <taxon>Tracheophyta</taxon>
        <taxon>Spermatophyta</taxon>
        <taxon>Magnoliopsida</taxon>
        <taxon>eudicotyledons</taxon>
        <taxon>Gunneridae</taxon>
        <taxon>Pentapetalae</taxon>
        <taxon>asterids</taxon>
        <taxon>Ericales</taxon>
        <taxon>Ericaceae</taxon>
        <taxon>Ericoideae</taxon>
        <taxon>Rhodoreae</taxon>
        <taxon>Rhododendron</taxon>
    </lineage>
</organism>
<dbReference type="AlphaFoldDB" id="A0A6A4LRU8"/>
<dbReference type="Gene3D" id="1.20.1080.10">
    <property type="entry name" value="Glycerol uptake facilitator protein"/>
    <property type="match status" value="3"/>
</dbReference>
<feature type="transmembrane region" description="Helical" evidence="6">
    <location>
        <begin position="142"/>
        <end position="165"/>
    </location>
</feature>
<feature type="transmembrane region" description="Helical" evidence="6">
    <location>
        <begin position="420"/>
        <end position="441"/>
    </location>
</feature>
<keyword evidence="8" id="KW-1185">Reference proteome</keyword>
<accession>A0A6A4LRU8</accession>
<dbReference type="Proteomes" id="UP000428333">
    <property type="component" value="Linkage Group LG05"/>
</dbReference>
<reference evidence="7 8" key="1">
    <citation type="journal article" date="2019" name="Genome Biol. Evol.">
        <title>The Rhododendron genome and chromosomal organization provide insight into shared whole-genome duplications across the heath family (Ericaceae).</title>
        <authorList>
            <person name="Soza V.L."/>
            <person name="Lindsley D."/>
            <person name="Waalkes A."/>
            <person name="Ramage E."/>
            <person name="Patwardhan R.P."/>
            <person name="Burton J.N."/>
            <person name="Adey A."/>
            <person name="Kumar A."/>
            <person name="Qiu R."/>
            <person name="Shendure J."/>
            <person name="Hall B."/>
        </authorList>
    </citation>
    <scope>NUCLEOTIDE SEQUENCE [LARGE SCALE GENOMIC DNA]</scope>
    <source>
        <strain evidence="7">RSF 1966-606</strain>
    </source>
</reference>
<evidence type="ECO:0000256" key="4">
    <source>
        <dbReference type="ARBA" id="ARBA00023136"/>
    </source>
</evidence>
<feature type="transmembrane region" description="Helical" evidence="6">
    <location>
        <begin position="282"/>
        <end position="299"/>
    </location>
</feature>
<evidence type="ECO:0008006" key="9">
    <source>
        <dbReference type="Google" id="ProtNLM"/>
    </source>
</evidence>
<evidence type="ECO:0000313" key="8">
    <source>
        <dbReference type="Proteomes" id="UP000428333"/>
    </source>
</evidence>
<dbReference type="EMBL" id="QEFC01001229">
    <property type="protein sequence ID" value="KAE9458914.1"/>
    <property type="molecule type" value="Genomic_DNA"/>
</dbReference>
<feature type="transmembrane region" description="Helical" evidence="6">
    <location>
        <begin position="70"/>
        <end position="93"/>
    </location>
</feature>
<feature type="transmembrane region" description="Helical" evidence="6">
    <location>
        <begin position="185"/>
        <end position="206"/>
    </location>
</feature>
<keyword evidence="2 5" id="KW-0812">Transmembrane</keyword>
<dbReference type="InterPro" id="IPR023271">
    <property type="entry name" value="Aquaporin-like"/>
</dbReference>
<keyword evidence="4 6" id="KW-0472">Membrane</keyword>
<feature type="non-terminal residue" evidence="7">
    <location>
        <position position="1"/>
    </location>
</feature>
<keyword evidence="5" id="KW-0813">Transport</keyword>
<dbReference type="PANTHER" id="PTHR45724">
    <property type="entry name" value="AQUAPORIN NIP2-1"/>
    <property type="match status" value="1"/>
</dbReference>
<dbReference type="GO" id="GO:0015267">
    <property type="term" value="F:channel activity"/>
    <property type="evidence" value="ECO:0007669"/>
    <property type="project" value="InterPro"/>
</dbReference>
<name>A0A6A4LRU8_9ERIC</name>
<comment type="caution">
    <text evidence="7">The sequence shown here is derived from an EMBL/GenBank/DDBJ whole genome shotgun (WGS) entry which is preliminary data.</text>
</comment>
<feature type="non-terminal residue" evidence="7">
    <location>
        <position position="443"/>
    </location>
</feature>
<evidence type="ECO:0000256" key="5">
    <source>
        <dbReference type="RuleBase" id="RU000477"/>
    </source>
</evidence>
<dbReference type="PANTHER" id="PTHR45724:SF21">
    <property type="entry name" value="MAJOR INTRINSIC PROTEIN"/>
    <property type="match status" value="1"/>
</dbReference>
<evidence type="ECO:0000256" key="2">
    <source>
        <dbReference type="ARBA" id="ARBA00022692"/>
    </source>
</evidence>